<sequence>MYIEYKNNKVNRQCTDLRQAKKDFPSKVAEKLIKMITFIEAAENLESVLNFPTYRFHHLKGHKKGLYAMDIDGRKCSYRLIVAFDEQLNERLFSDSSSIEIIQIEEVSKHYE</sequence>
<gene>
    <name evidence="1" type="ORF">A5886_000679</name>
</gene>
<dbReference type="AlphaFoldDB" id="A0A242A3K5"/>
<protein>
    <recommendedName>
        <fullName evidence="3">Plasmid maintenance system killer protein</fullName>
    </recommendedName>
</protein>
<dbReference type="InterPro" id="IPR007711">
    <property type="entry name" value="HigB-1"/>
</dbReference>
<dbReference type="Pfam" id="PF05015">
    <property type="entry name" value="HigB-like_toxin"/>
    <property type="match status" value="1"/>
</dbReference>
<accession>A0A242A3K5</accession>
<evidence type="ECO:0000313" key="2">
    <source>
        <dbReference type="Proteomes" id="UP000195043"/>
    </source>
</evidence>
<dbReference type="Proteomes" id="UP000195043">
    <property type="component" value="Unassembled WGS sequence"/>
</dbReference>
<name>A0A242A3K5_9ENTE</name>
<dbReference type="STRING" id="1834191.A5886_000679"/>
<organism evidence="1 2">
    <name type="scientific">Candidatus Enterococcus testudinis</name>
    <dbReference type="NCBI Taxonomy" id="1834191"/>
    <lineage>
        <taxon>Bacteria</taxon>
        <taxon>Bacillati</taxon>
        <taxon>Bacillota</taxon>
        <taxon>Bacilli</taxon>
        <taxon>Lactobacillales</taxon>
        <taxon>Enterococcaceae</taxon>
        <taxon>Enterococcus</taxon>
    </lineage>
</organism>
<dbReference type="SUPFAM" id="SSF143011">
    <property type="entry name" value="RelE-like"/>
    <property type="match status" value="1"/>
</dbReference>
<evidence type="ECO:0008006" key="3">
    <source>
        <dbReference type="Google" id="ProtNLM"/>
    </source>
</evidence>
<dbReference type="OrthoDB" id="9801026at2"/>
<dbReference type="Gene3D" id="3.30.2310.20">
    <property type="entry name" value="RelE-like"/>
    <property type="match status" value="1"/>
</dbReference>
<dbReference type="RefSeq" id="WP_086273645.1">
    <property type="nucleotide sequence ID" value="NZ_NGKU01000001.1"/>
</dbReference>
<dbReference type="InterPro" id="IPR035093">
    <property type="entry name" value="RelE/ParE_toxin_dom_sf"/>
</dbReference>
<proteinExistence type="predicted"/>
<reference evidence="1 2" key="1">
    <citation type="submission" date="2017-05" db="EMBL/GenBank/DDBJ databases">
        <title>The Genome Sequence of Enterococcus sp. 8G7_MSG3316.</title>
        <authorList>
            <consortium name="The Broad Institute Genomics Platform"/>
            <consortium name="The Broad Institute Genomic Center for Infectious Diseases"/>
            <person name="Earl A."/>
            <person name="Manson A."/>
            <person name="Schwartman J."/>
            <person name="Gilmore M."/>
            <person name="Abouelleil A."/>
            <person name="Cao P."/>
            <person name="Chapman S."/>
            <person name="Cusick C."/>
            <person name="Shea T."/>
            <person name="Young S."/>
            <person name="Neafsey D."/>
            <person name="Nusbaum C."/>
            <person name="Birren B."/>
        </authorList>
    </citation>
    <scope>NUCLEOTIDE SEQUENCE [LARGE SCALE GENOMIC DNA]</scope>
    <source>
        <strain evidence="1 2">8G7_MSG3316</strain>
    </source>
</reference>
<dbReference type="EMBL" id="NGKU01000001">
    <property type="protein sequence ID" value="OTN75604.1"/>
    <property type="molecule type" value="Genomic_DNA"/>
</dbReference>
<evidence type="ECO:0000313" key="1">
    <source>
        <dbReference type="EMBL" id="OTN75604.1"/>
    </source>
</evidence>
<comment type="caution">
    <text evidence="1">The sequence shown here is derived from an EMBL/GenBank/DDBJ whole genome shotgun (WGS) entry which is preliminary data.</text>
</comment>
<keyword evidence="2" id="KW-1185">Reference proteome</keyword>